<keyword evidence="4" id="KW-1185">Reference proteome</keyword>
<evidence type="ECO:0000256" key="2">
    <source>
        <dbReference type="SAM" id="SignalP"/>
    </source>
</evidence>
<organism evidence="3 4">
    <name type="scientific">Apostasia shenzhenica</name>
    <dbReference type="NCBI Taxonomy" id="1088818"/>
    <lineage>
        <taxon>Eukaryota</taxon>
        <taxon>Viridiplantae</taxon>
        <taxon>Streptophyta</taxon>
        <taxon>Embryophyta</taxon>
        <taxon>Tracheophyta</taxon>
        <taxon>Spermatophyta</taxon>
        <taxon>Magnoliopsida</taxon>
        <taxon>Liliopsida</taxon>
        <taxon>Asparagales</taxon>
        <taxon>Orchidaceae</taxon>
        <taxon>Apostasioideae</taxon>
        <taxon>Apostasia</taxon>
    </lineage>
</organism>
<dbReference type="AlphaFoldDB" id="A0A2I0AGX1"/>
<keyword evidence="2" id="KW-0732">Signal</keyword>
<feature type="compositionally biased region" description="Basic residues" evidence="1">
    <location>
        <begin position="127"/>
        <end position="173"/>
    </location>
</feature>
<accession>A0A2I0AGX1</accession>
<evidence type="ECO:0000313" key="4">
    <source>
        <dbReference type="Proteomes" id="UP000236161"/>
    </source>
</evidence>
<dbReference type="Proteomes" id="UP000236161">
    <property type="component" value="Unassembled WGS sequence"/>
</dbReference>
<feature type="region of interest" description="Disordered" evidence="1">
    <location>
        <begin position="51"/>
        <end position="185"/>
    </location>
</feature>
<evidence type="ECO:0000313" key="3">
    <source>
        <dbReference type="EMBL" id="PKA54803.1"/>
    </source>
</evidence>
<reference evidence="3 4" key="1">
    <citation type="journal article" date="2017" name="Nature">
        <title>The Apostasia genome and the evolution of orchids.</title>
        <authorList>
            <person name="Zhang G.Q."/>
            <person name="Liu K.W."/>
            <person name="Li Z."/>
            <person name="Lohaus R."/>
            <person name="Hsiao Y.Y."/>
            <person name="Niu S.C."/>
            <person name="Wang J.Y."/>
            <person name="Lin Y.C."/>
            <person name="Xu Q."/>
            <person name="Chen L.J."/>
            <person name="Yoshida K."/>
            <person name="Fujiwara S."/>
            <person name="Wang Z.W."/>
            <person name="Zhang Y.Q."/>
            <person name="Mitsuda N."/>
            <person name="Wang M."/>
            <person name="Liu G.H."/>
            <person name="Pecoraro L."/>
            <person name="Huang H.X."/>
            <person name="Xiao X.J."/>
            <person name="Lin M."/>
            <person name="Wu X.Y."/>
            <person name="Wu W.L."/>
            <person name="Chen Y.Y."/>
            <person name="Chang S.B."/>
            <person name="Sakamoto S."/>
            <person name="Ohme-Takagi M."/>
            <person name="Yagi M."/>
            <person name="Zeng S.J."/>
            <person name="Shen C.Y."/>
            <person name="Yeh C.M."/>
            <person name="Luo Y.B."/>
            <person name="Tsai W.C."/>
            <person name="Van de Peer Y."/>
            <person name="Liu Z.J."/>
        </authorList>
    </citation>
    <scope>NUCLEOTIDE SEQUENCE [LARGE SCALE GENOMIC DNA]</scope>
    <source>
        <strain evidence="4">cv. Shenzhen</strain>
        <tissue evidence="3">Stem</tissue>
    </source>
</reference>
<feature type="signal peptide" evidence="2">
    <location>
        <begin position="1"/>
        <end position="23"/>
    </location>
</feature>
<protein>
    <submittedName>
        <fullName evidence="3">Uncharacterized protein</fullName>
    </submittedName>
</protein>
<feature type="compositionally biased region" description="Low complexity" evidence="1">
    <location>
        <begin position="70"/>
        <end position="83"/>
    </location>
</feature>
<feature type="compositionally biased region" description="Basic and acidic residues" evidence="1">
    <location>
        <begin position="90"/>
        <end position="99"/>
    </location>
</feature>
<gene>
    <name evidence="3" type="ORF">AXF42_Ash000638</name>
</gene>
<sequence>MTVAALDPVQLVSLLLKLPLLLTTDLEHPVFLHLHLLGPGRSALNTCTSGVSCQSTGVPTTVAEEEGRRSPSGASSQNSPSRNKATGAEEEGRRSHSTREQNSPPNMPRRQPQKRMEEAALVQLGHRSCHRRRRRRPRKKKSYRGRKMKKKPYDGRRRRRPRSRWKKKLRKKARAAEEEANARKQFSRMGSSIFSHVIWTDLGPALQKSKLALRPNKA</sequence>
<evidence type="ECO:0000256" key="1">
    <source>
        <dbReference type="SAM" id="MobiDB-lite"/>
    </source>
</evidence>
<dbReference type="EMBL" id="KZ451982">
    <property type="protein sequence ID" value="PKA54803.1"/>
    <property type="molecule type" value="Genomic_DNA"/>
</dbReference>
<proteinExistence type="predicted"/>
<name>A0A2I0AGX1_9ASPA</name>
<feature type="chain" id="PRO_5014142836" evidence="2">
    <location>
        <begin position="24"/>
        <end position="218"/>
    </location>
</feature>